<dbReference type="SUPFAM" id="SSF56672">
    <property type="entry name" value="DNA/RNA polymerases"/>
    <property type="match status" value="1"/>
</dbReference>
<proteinExistence type="predicted"/>
<protein>
    <submittedName>
        <fullName evidence="2">DNA polymerase Y family protein</fullName>
    </submittedName>
</protein>
<reference evidence="2 3" key="1">
    <citation type="submission" date="2024-08" db="EMBL/GenBank/DDBJ databases">
        <authorList>
            <person name="Lu H."/>
        </authorList>
    </citation>
    <scope>NUCLEOTIDE SEQUENCE [LARGE SCALE GENOMIC DNA]</scope>
    <source>
        <strain evidence="2 3">BYS180W</strain>
    </source>
</reference>
<comment type="caution">
    <text evidence="2">The sequence shown here is derived from an EMBL/GenBank/DDBJ whole genome shotgun (WGS) entry which is preliminary data.</text>
</comment>
<accession>A0ABW7FWA1</accession>
<keyword evidence="3" id="KW-1185">Reference proteome</keyword>
<evidence type="ECO:0000256" key="1">
    <source>
        <dbReference type="ARBA" id="ARBA00022763"/>
    </source>
</evidence>
<dbReference type="EMBL" id="JBIGHZ010000003">
    <property type="protein sequence ID" value="MFG6448599.1"/>
    <property type="molecule type" value="Genomic_DNA"/>
</dbReference>
<dbReference type="PANTHER" id="PTHR35369">
    <property type="entry name" value="BLR3025 PROTEIN-RELATED"/>
    <property type="match status" value="1"/>
</dbReference>
<dbReference type="InterPro" id="IPR043502">
    <property type="entry name" value="DNA/RNA_pol_sf"/>
</dbReference>
<organism evidence="2 3">
    <name type="scientific">Roseateles rivi</name>
    <dbReference type="NCBI Taxonomy" id="3299028"/>
    <lineage>
        <taxon>Bacteria</taxon>
        <taxon>Pseudomonadati</taxon>
        <taxon>Pseudomonadota</taxon>
        <taxon>Betaproteobacteria</taxon>
        <taxon>Burkholderiales</taxon>
        <taxon>Sphaerotilaceae</taxon>
        <taxon>Roseateles</taxon>
    </lineage>
</organism>
<dbReference type="RefSeq" id="WP_394460973.1">
    <property type="nucleotide sequence ID" value="NZ_JBIGHZ010000003.1"/>
</dbReference>
<dbReference type="InterPro" id="IPR050356">
    <property type="entry name" value="SulA_CellDiv_inhibitor"/>
</dbReference>
<dbReference type="PANTHER" id="PTHR35369:SF2">
    <property type="entry name" value="BLR3025 PROTEIN"/>
    <property type="match status" value="1"/>
</dbReference>
<evidence type="ECO:0000313" key="3">
    <source>
        <dbReference type="Proteomes" id="UP001606099"/>
    </source>
</evidence>
<gene>
    <name evidence="2" type="ORF">ACG0Z6_10155</name>
</gene>
<evidence type="ECO:0000313" key="2">
    <source>
        <dbReference type="EMBL" id="MFG6448599.1"/>
    </source>
</evidence>
<keyword evidence="1" id="KW-0227">DNA damage</keyword>
<dbReference type="Proteomes" id="UP001606099">
    <property type="component" value="Unassembled WGS sequence"/>
</dbReference>
<sequence length="452" mass="50920">MLTPAAPTPVPRAEVWLAVLPTPEPQTAQPTHAREAWSWWALQYTPRVAWLEEGLLLELRSSLRLFGGLRRVHQRLQAEARLLHGARLAWAPHALAALALARCQVAQGLRGPLEPVLDALPLHALSAARPHLPMLARLGLRRLGQLRALPRAGVARRFGPDLLQALAQLYGEHPLPLRWEQAAEHFEHWLELPWRVDNALALLPHAQALLQQLCLWLGARQGGLREFELCWRHDAMRARDIGPGGQLRLATAEPSRDALHWGRLLKEQLQRLQLNAPVAELGLRSAAPEPLSSAPLALLLGTPDQREAPREALHQLLERLSLRVGPERLRRAQSCDDHRLECAVRWEPCTHLPARRTASTPPPWLPRPSWLLRPPLPLASRADQPLHHGPLQQLAGPQRMETGWWDQAPSVQRDYYLFASASGALLWLYRERPRRSSAPEASARWYLHGIFG</sequence>
<name>A0ABW7FWA1_9BURK</name>